<sequence length="333" mass="37721">FLFTSAFRSLYLTFLPVLVNINMLSKAQNNLFLWTGLLLALPGALLAPTKRSECTNPAIRRDWSTLPQSKRDAFHSAVKCLQDKPSILETNGVSKSLFDDYTYIHLQSDLIVHKVAAFYPWHRYFVDLSECGFSDPMPYWDWTRDANSVDEYRNAPIFDTVTGFGGPSTPEGNGTAVCVDNGPYSGMQVNVPEPHCLRRAFGVTTDMLGNFTSTMVQSIMEYPDFIGFWNNSELMPHDLVHGSIGGDLREAYSPNEPLFFLHHSQIDRLWTRWQGRNSTRLSDYRGNTVQNTTELNASLQDTMKFLGLGEDRSVESLMDTLSNGLCYKYDDDE</sequence>
<evidence type="ECO:0000256" key="2">
    <source>
        <dbReference type="ARBA" id="ARBA00023008"/>
    </source>
</evidence>
<evidence type="ECO:0000313" key="4">
    <source>
        <dbReference type="EMBL" id="CAE6489690.1"/>
    </source>
</evidence>
<comment type="caution">
    <text evidence="4">The sequence shown here is derived from an EMBL/GenBank/DDBJ whole genome shotgun (WGS) entry which is preliminary data.</text>
</comment>
<dbReference type="InterPro" id="IPR008922">
    <property type="entry name" value="Di-copper_centre_dom_sf"/>
</dbReference>
<evidence type="ECO:0000313" key="5">
    <source>
        <dbReference type="Proteomes" id="UP000663840"/>
    </source>
</evidence>
<protein>
    <recommendedName>
        <fullName evidence="3">Tyrosinase copper-binding domain-containing protein</fullName>
    </recommendedName>
</protein>
<evidence type="ECO:0000256" key="1">
    <source>
        <dbReference type="ARBA" id="ARBA00022723"/>
    </source>
</evidence>
<keyword evidence="2" id="KW-0186">Copper</keyword>
<reference evidence="4" key="1">
    <citation type="submission" date="2021-01" db="EMBL/GenBank/DDBJ databases">
        <authorList>
            <person name="Kaushik A."/>
        </authorList>
    </citation>
    <scope>NUCLEOTIDE SEQUENCE</scope>
    <source>
        <strain evidence="4">AG1-1A</strain>
    </source>
</reference>
<keyword evidence="1" id="KW-0479">Metal-binding</keyword>
<dbReference type="AlphaFoldDB" id="A0A8H3CM17"/>
<feature type="non-terminal residue" evidence="4">
    <location>
        <position position="333"/>
    </location>
</feature>
<dbReference type="EMBL" id="CAJMWR010004221">
    <property type="protein sequence ID" value="CAE6489690.1"/>
    <property type="molecule type" value="Genomic_DNA"/>
</dbReference>
<dbReference type="Proteomes" id="UP000663840">
    <property type="component" value="Unassembled WGS sequence"/>
</dbReference>
<dbReference type="Pfam" id="PF00264">
    <property type="entry name" value="Tyrosinase"/>
    <property type="match status" value="1"/>
</dbReference>
<evidence type="ECO:0000259" key="3">
    <source>
        <dbReference type="Pfam" id="PF00264"/>
    </source>
</evidence>
<dbReference type="PRINTS" id="PR00092">
    <property type="entry name" value="TYROSINASE"/>
</dbReference>
<dbReference type="PANTHER" id="PTHR11474">
    <property type="entry name" value="TYROSINASE FAMILY MEMBER"/>
    <property type="match status" value="1"/>
</dbReference>
<accession>A0A8H3CM17</accession>
<proteinExistence type="predicted"/>
<dbReference type="GO" id="GO:0016491">
    <property type="term" value="F:oxidoreductase activity"/>
    <property type="evidence" value="ECO:0007669"/>
    <property type="project" value="InterPro"/>
</dbReference>
<feature type="domain" description="Tyrosinase copper-binding" evidence="3">
    <location>
        <begin position="96"/>
        <end position="275"/>
    </location>
</feature>
<dbReference type="GO" id="GO:0046872">
    <property type="term" value="F:metal ion binding"/>
    <property type="evidence" value="ECO:0007669"/>
    <property type="project" value="UniProtKB-KW"/>
</dbReference>
<dbReference type="InterPro" id="IPR050316">
    <property type="entry name" value="Tyrosinase/Hemocyanin"/>
</dbReference>
<dbReference type="InterPro" id="IPR002227">
    <property type="entry name" value="Tyrosinase_Cu-bd"/>
</dbReference>
<name>A0A8H3CM17_9AGAM</name>
<organism evidence="4 5">
    <name type="scientific">Rhizoctonia solani</name>
    <dbReference type="NCBI Taxonomy" id="456999"/>
    <lineage>
        <taxon>Eukaryota</taxon>
        <taxon>Fungi</taxon>
        <taxon>Dikarya</taxon>
        <taxon>Basidiomycota</taxon>
        <taxon>Agaricomycotina</taxon>
        <taxon>Agaricomycetes</taxon>
        <taxon>Cantharellales</taxon>
        <taxon>Ceratobasidiaceae</taxon>
        <taxon>Rhizoctonia</taxon>
    </lineage>
</organism>
<dbReference type="PANTHER" id="PTHR11474:SF126">
    <property type="entry name" value="TYROSINASE-LIKE PROTEIN TYR-1-RELATED"/>
    <property type="match status" value="1"/>
</dbReference>
<dbReference type="SUPFAM" id="SSF48056">
    <property type="entry name" value="Di-copper centre-containing domain"/>
    <property type="match status" value="1"/>
</dbReference>
<dbReference type="Gene3D" id="1.10.1280.10">
    <property type="entry name" value="Di-copper center containing domain from catechol oxidase"/>
    <property type="match status" value="1"/>
</dbReference>
<gene>
    <name evidence="4" type="ORF">RDB_LOCUS146771</name>
</gene>